<protein>
    <recommendedName>
        <fullName evidence="10">Probable GTP-binding protein EngB</fullName>
    </recommendedName>
</protein>
<keyword evidence="4" id="KW-0479">Metal-binding</keyword>
<dbReference type="Proteomes" id="UP000824139">
    <property type="component" value="Unassembled WGS sequence"/>
</dbReference>
<dbReference type="CDD" id="cd01876">
    <property type="entry name" value="YihA_EngB"/>
    <property type="match status" value="1"/>
</dbReference>
<evidence type="ECO:0000256" key="10">
    <source>
        <dbReference type="HAMAP-Rule" id="MF_00321"/>
    </source>
</evidence>
<dbReference type="Pfam" id="PF01926">
    <property type="entry name" value="MMR_HSR1"/>
    <property type="match status" value="1"/>
</dbReference>
<comment type="function">
    <text evidence="10">Necessary for normal cell division and for the maintenance of normal septation.</text>
</comment>
<dbReference type="SUPFAM" id="SSF52540">
    <property type="entry name" value="P-loop containing nucleoside triphosphate hydrolases"/>
    <property type="match status" value="1"/>
</dbReference>
<dbReference type="InterPro" id="IPR027417">
    <property type="entry name" value="P-loop_NTPase"/>
</dbReference>
<dbReference type="InterPro" id="IPR019987">
    <property type="entry name" value="GTP-bd_ribosome_bio_YsxC"/>
</dbReference>
<sequence>MKFLQAKFIISAEKLSQCPEFTLPEYPLLGRSNVGKSSFINALANQKKLAKTSNTPGKTRLINFFDFSNKFMIADLPGYGYAKVSKEAQNRWQKYLEEYLLNRSQIKSLIQLIDARHDIQKNDFQMREWVEAHNLPLITVLTKMDYVPKSKTLSVVKKVEKETGSLVLPFSALDNRYNDKIFEFLLNENFIEQAE</sequence>
<dbReference type="Gene3D" id="3.40.50.300">
    <property type="entry name" value="P-loop containing nucleotide triphosphate hydrolases"/>
    <property type="match status" value="1"/>
</dbReference>
<dbReference type="GO" id="GO:0000917">
    <property type="term" value="P:division septum assembly"/>
    <property type="evidence" value="ECO:0007669"/>
    <property type="project" value="UniProtKB-KW"/>
</dbReference>
<dbReference type="InterPro" id="IPR030393">
    <property type="entry name" value="G_ENGB_dom"/>
</dbReference>
<evidence type="ECO:0000313" key="13">
    <source>
        <dbReference type="Proteomes" id="UP000824139"/>
    </source>
</evidence>
<keyword evidence="5 10" id="KW-0547">Nucleotide-binding</keyword>
<gene>
    <name evidence="10" type="primary">engB</name>
    <name evidence="12" type="ORF">IAD41_06195</name>
</gene>
<evidence type="ECO:0000256" key="2">
    <source>
        <dbReference type="ARBA" id="ARBA00009638"/>
    </source>
</evidence>
<evidence type="ECO:0000256" key="5">
    <source>
        <dbReference type="ARBA" id="ARBA00022741"/>
    </source>
</evidence>
<comment type="caution">
    <text evidence="12">The sequence shown here is derived from an EMBL/GenBank/DDBJ whole genome shotgun (WGS) entry which is preliminary data.</text>
</comment>
<dbReference type="PANTHER" id="PTHR11649">
    <property type="entry name" value="MSS1/TRME-RELATED GTP-BINDING PROTEIN"/>
    <property type="match status" value="1"/>
</dbReference>
<dbReference type="PROSITE" id="PS51706">
    <property type="entry name" value="G_ENGB"/>
    <property type="match status" value="1"/>
</dbReference>
<evidence type="ECO:0000256" key="1">
    <source>
        <dbReference type="ARBA" id="ARBA00001946"/>
    </source>
</evidence>
<reference evidence="12" key="1">
    <citation type="submission" date="2020-10" db="EMBL/GenBank/DDBJ databases">
        <authorList>
            <person name="Gilroy R."/>
        </authorList>
    </citation>
    <scope>NUCLEOTIDE SEQUENCE</scope>
    <source>
        <strain evidence="12">CHK152-2994</strain>
    </source>
</reference>
<evidence type="ECO:0000256" key="4">
    <source>
        <dbReference type="ARBA" id="ARBA00022723"/>
    </source>
</evidence>
<dbReference type="HAMAP" id="MF_00321">
    <property type="entry name" value="GTPase_EngB"/>
    <property type="match status" value="1"/>
</dbReference>
<keyword evidence="9 10" id="KW-0131">Cell cycle</keyword>
<evidence type="ECO:0000256" key="9">
    <source>
        <dbReference type="ARBA" id="ARBA00023306"/>
    </source>
</evidence>
<keyword evidence="7 10" id="KW-0342">GTP-binding</keyword>
<evidence type="ECO:0000259" key="11">
    <source>
        <dbReference type="PROSITE" id="PS51706"/>
    </source>
</evidence>
<dbReference type="GO" id="GO:0005525">
    <property type="term" value="F:GTP binding"/>
    <property type="evidence" value="ECO:0007669"/>
    <property type="project" value="UniProtKB-UniRule"/>
</dbReference>
<keyword evidence="8 10" id="KW-0717">Septation</keyword>
<dbReference type="EMBL" id="DVJO01000135">
    <property type="protein sequence ID" value="HIS83176.1"/>
    <property type="molecule type" value="Genomic_DNA"/>
</dbReference>
<name>A0A9D1FXD8_9BACT</name>
<keyword evidence="6" id="KW-0460">Magnesium</keyword>
<reference evidence="12" key="2">
    <citation type="journal article" date="2021" name="PeerJ">
        <title>Extensive microbial diversity within the chicken gut microbiome revealed by metagenomics and culture.</title>
        <authorList>
            <person name="Gilroy R."/>
            <person name="Ravi A."/>
            <person name="Getino M."/>
            <person name="Pursley I."/>
            <person name="Horton D.L."/>
            <person name="Alikhan N.F."/>
            <person name="Baker D."/>
            <person name="Gharbi K."/>
            <person name="Hall N."/>
            <person name="Watson M."/>
            <person name="Adriaenssens E.M."/>
            <person name="Foster-Nyarko E."/>
            <person name="Jarju S."/>
            <person name="Secka A."/>
            <person name="Antonio M."/>
            <person name="Oren A."/>
            <person name="Chaudhuri R.R."/>
            <person name="La Ragione R."/>
            <person name="Hildebrand F."/>
            <person name="Pallen M.J."/>
        </authorList>
    </citation>
    <scope>NUCLEOTIDE SEQUENCE</scope>
    <source>
        <strain evidence="12">CHK152-2994</strain>
    </source>
</reference>
<evidence type="ECO:0000256" key="7">
    <source>
        <dbReference type="ARBA" id="ARBA00023134"/>
    </source>
</evidence>
<comment type="similarity">
    <text evidence="2 10">Belongs to the TRAFAC class TrmE-Era-EngA-EngB-Septin-like GTPase superfamily. EngB GTPase family.</text>
</comment>
<comment type="cofactor">
    <cofactor evidence="1">
        <name>Mg(2+)</name>
        <dbReference type="ChEBI" id="CHEBI:18420"/>
    </cofactor>
</comment>
<evidence type="ECO:0000313" key="12">
    <source>
        <dbReference type="EMBL" id="HIS83176.1"/>
    </source>
</evidence>
<accession>A0A9D1FXD8</accession>
<organism evidence="12 13">
    <name type="scientific">Candidatus Scatenecus faecavium</name>
    <dbReference type="NCBI Taxonomy" id="2840915"/>
    <lineage>
        <taxon>Bacteria</taxon>
        <taxon>Candidatus Scatenecus</taxon>
    </lineage>
</organism>
<dbReference type="InterPro" id="IPR006073">
    <property type="entry name" value="GTP-bd"/>
</dbReference>
<dbReference type="GO" id="GO:0046872">
    <property type="term" value="F:metal ion binding"/>
    <property type="evidence" value="ECO:0007669"/>
    <property type="project" value="UniProtKB-KW"/>
</dbReference>
<evidence type="ECO:0000256" key="8">
    <source>
        <dbReference type="ARBA" id="ARBA00023210"/>
    </source>
</evidence>
<dbReference type="PANTHER" id="PTHR11649:SF13">
    <property type="entry name" value="ENGB-TYPE G DOMAIN-CONTAINING PROTEIN"/>
    <property type="match status" value="1"/>
</dbReference>
<keyword evidence="3 10" id="KW-0132">Cell division</keyword>
<feature type="domain" description="EngB-type G" evidence="11">
    <location>
        <begin position="22"/>
        <end position="195"/>
    </location>
</feature>
<dbReference type="NCBIfam" id="TIGR03598">
    <property type="entry name" value="GTPase_YsxC"/>
    <property type="match status" value="1"/>
</dbReference>
<evidence type="ECO:0000256" key="6">
    <source>
        <dbReference type="ARBA" id="ARBA00022842"/>
    </source>
</evidence>
<dbReference type="AlphaFoldDB" id="A0A9D1FXD8"/>
<evidence type="ECO:0000256" key="3">
    <source>
        <dbReference type="ARBA" id="ARBA00022618"/>
    </source>
</evidence>
<proteinExistence type="inferred from homology"/>